<evidence type="ECO:0000313" key="1">
    <source>
        <dbReference type="EMBL" id="KAI4864047.1"/>
    </source>
</evidence>
<sequence>MHYIRLLRPARFSATSHDISLLVTITTDLGDSFLHPDTPVDLVVAADSPTGEPLLQPLLARNSHHPPRRRWVAGMRVLDVRVPLLPHLREEHVTCTVTIRPAAQGPPSGLVGSADVLPRKGAAGNRGLIMPASVEMVGGVCSPVSLRTLELRTGDHPRDHQLRVHLEEDIGESIARHIWDAGVVTACFLADACLAREAISDVLPIRRDSFSVLELGSGVGVLGITVARILERAAAAQGTTLREAAVLLTDLPEAEERARSNIARAAAALSGRDSVVGLHYENLDWDDGRGGRFGPLASARAWDLVVLSDCTYNADSLPALVGTLSALHAVGLAYSEPGADARSSVLLATKPRHASERALFGLLEADGWRYRVLRSVPLPKLGGEDEVVDIYLLEKGAETL</sequence>
<gene>
    <name evidence="1" type="ORF">F4820DRAFT_424821</name>
</gene>
<dbReference type="EMBL" id="MU393492">
    <property type="protein sequence ID" value="KAI4864047.1"/>
    <property type="molecule type" value="Genomic_DNA"/>
</dbReference>
<keyword evidence="1" id="KW-0808">Transferase</keyword>
<accession>A0ACB9YXR7</accession>
<reference evidence="1 2" key="1">
    <citation type="journal article" date="2022" name="New Phytol.">
        <title>Ecological generalism drives hyperdiversity of secondary metabolite gene clusters in xylarialean endophytes.</title>
        <authorList>
            <person name="Franco M.E.E."/>
            <person name="Wisecaver J.H."/>
            <person name="Arnold A.E."/>
            <person name="Ju Y.M."/>
            <person name="Slot J.C."/>
            <person name="Ahrendt S."/>
            <person name="Moore L.P."/>
            <person name="Eastman K.E."/>
            <person name="Scott K."/>
            <person name="Konkel Z."/>
            <person name="Mondo S.J."/>
            <person name="Kuo A."/>
            <person name="Hayes R.D."/>
            <person name="Haridas S."/>
            <person name="Andreopoulos B."/>
            <person name="Riley R."/>
            <person name="LaButti K."/>
            <person name="Pangilinan J."/>
            <person name="Lipzen A."/>
            <person name="Amirebrahimi M."/>
            <person name="Yan J."/>
            <person name="Adam C."/>
            <person name="Keymanesh K."/>
            <person name="Ng V."/>
            <person name="Louie K."/>
            <person name="Northen T."/>
            <person name="Drula E."/>
            <person name="Henrissat B."/>
            <person name="Hsieh H.M."/>
            <person name="Youens-Clark K."/>
            <person name="Lutzoni F."/>
            <person name="Miadlikowska J."/>
            <person name="Eastwood D.C."/>
            <person name="Hamelin R.C."/>
            <person name="Grigoriev I.V."/>
            <person name="U'Ren J.M."/>
        </authorList>
    </citation>
    <scope>NUCLEOTIDE SEQUENCE [LARGE SCALE GENOMIC DNA]</scope>
    <source>
        <strain evidence="1 2">CBS 119005</strain>
    </source>
</reference>
<dbReference type="Proteomes" id="UP001497700">
    <property type="component" value="Unassembled WGS sequence"/>
</dbReference>
<evidence type="ECO:0000313" key="2">
    <source>
        <dbReference type="Proteomes" id="UP001497700"/>
    </source>
</evidence>
<organism evidence="1 2">
    <name type="scientific">Hypoxylon rubiginosum</name>
    <dbReference type="NCBI Taxonomy" id="110542"/>
    <lineage>
        <taxon>Eukaryota</taxon>
        <taxon>Fungi</taxon>
        <taxon>Dikarya</taxon>
        <taxon>Ascomycota</taxon>
        <taxon>Pezizomycotina</taxon>
        <taxon>Sordariomycetes</taxon>
        <taxon>Xylariomycetidae</taxon>
        <taxon>Xylariales</taxon>
        <taxon>Hypoxylaceae</taxon>
        <taxon>Hypoxylon</taxon>
    </lineage>
</organism>
<proteinExistence type="predicted"/>
<comment type="caution">
    <text evidence="1">The sequence shown here is derived from an EMBL/GenBank/DDBJ whole genome shotgun (WGS) entry which is preliminary data.</text>
</comment>
<keyword evidence="1" id="KW-0489">Methyltransferase</keyword>
<keyword evidence="2" id="KW-1185">Reference proteome</keyword>
<protein>
    <submittedName>
        <fullName evidence="1">Methyltransferase-domain-containing protein</fullName>
    </submittedName>
</protein>
<name>A0ACB9YXR7_9PEZI</name>